<dbReference type="GeneTree" id="ENSGT00940000161268"/>
<protein>
    <submittedName>
        <fullName evidence="19">Zinc finger and BTB domain containing 4</fullName>
    </submittedName>
</protein>
<dbReference type="PANTHER" id="PTHR24408:SF58">
    <property type="entry name" value="TRANSCRIPTION FACTOR (TFIIIA), PUTATIVE (AFU_ORTHOLOGUE AFUA_1G05150)-RELATED"/>
    <property type="match status" value="1"/>
</dbReference>
<evidence type="ECO:0000256" key="16">
    <source>
        <dbReference type="PROSITE-ProRule" id="PRU00042"/>
    </source>
</evidence>
<feature type="compositionally biased region" description="Basic residues" evidence="17">
    <location>
        <begin position="545"/>
        <end position="557"/>
    </location>
</feature>
<dbReference type="Proteomes" id="UP000018468">
    <property type="component" value="Linkage group LG2"/>
</dbReference>
<dbReference type="OMA" id="KMHYKRS"/>
<feature type="region of interest" description="Disordered" evidence="17">
    <location>
        <begin position="64"/>
        <end position="106"/>
    </location>
</feature>
<dbReference type="HOGENOM" id="CLU_007011_1_1_1"/>
<dbReference type="eggNOG" id="KOG1721">
    <property type="taxonomic scope" value="Eukaryota"/>
</dbReference>
<dbReference type="InParanoid" id="W5N900"/>
<evidence type="ECO:0000256" key="10">
    <source>
        <dbReference type="ARBA" id="ARBA00022833"/>
    </source>
</evidence>
<evidence type="ECO:0000256" key="7">
    <source>
        <dbReference type="ARBA" id="ARBA00022723"/>
    </source>
</evidence>
<keyword evidence="15" id="KW-0539">Nucleus</keyword>
<dbReference type="GO" id="GO:0060031">
    <property type="term" value="P:mediolateral intercalation"/>
    <property type="evidence" value="ECO:0007669"/>
    <property type="project" value="Ensembl"/>
</dbReference>
<feature type="compositionally biased region" description="Basic and acidic residues" evidence="17">
    <location>
        <begin position="533"/>
        <end position="544"/>
    </location>
</feature>
<feature type="region of interest" description="Disordered" evidence="17">
    <location>
        <begin position="402"/>
        <end position="474"/>
    </location>
</feature>
<keyword evidence="9 16" id="KW-0863">Zinc-finger</keyword>
<dbReference type="Ensembl" id="ENSLOCT00000017139.1">
    <property type="protein sequence ID" value="ENSLOCP00000017109.1"/>
    <property type="gene ID" value="ENSLOCG00000013872.1"/>
</dbReference>
<sequence length="1252" mass="138776">CGLCHRSFSLSSSLSVHMRLHRGGRTLSCRHCGKAFIHNKRLQSHEALCGQPRQQEQTALVAPAKEEDQGNCEDEEKEEEEEVGERREKEEEQEPQGRSAPARIHKKGRGFLGRHRSFQRTDLLAEEDHFVKVVDGHIIYFCTVCERSYMTLSSLKRHSNVHSWRRKYPCRYCDKVFALAEYRTKHEVWHTGERRYQCIFCWETFVTYYNLKTHQKSFHGINPGLITSEKTPNGGYKQKVNALKLYRLLPMRSQKRPYKTYSQSLSENILLSSDNIPSVPLALPMDGGLPAPLGSDQLQSYINEKHTMGLQADPADYLLAPPLDPGGLGRGETTQPSAPTLPVHGINREGEAEEDETNLRVPGHAKGFCGTETSASTVIAYGHPKPSVIVHGTSVSSVIMHSNQVPSSSSKENEPASEQPSPKVARPIKKQVLREYIQSQKRASKSENSTAEEEGRQPSSADEEKRPQKTCKAHGKSVTYVAKPACVGGSSETKGGAPLCQITVRIGEEAIVKRSISETDLMRDKSPPPSKTKKADSPIEEPIHHHQQHHHHHRHRSKDNNEKMPKPCKAREYYFRREVREEESDQDAEDNLWRPYYSYKPKRKAIHVQKVKKSSWQRKLHYKRSLRLTKRAERLVQQSAQDEGHERQPDASSALEDEQGEPEEQEELWCQICNQSFQDYLSMKRHERHHQVGKAFECSTCGRHFSTVKKLDKHELTHLMEFVCLLCQETFVSRSLLEEHQGTHHTKTENTLPQAEVGAELSELEKSSLPRVGRRPSVRHSCPFCSKVCKTAAALGRHMKRHGSDASDVAETATPMVSEATASDPEVDSEANSLKLGVGTDTALPTQTTELSCGETREGQDKNLDMEASVPSPHCSKTVQPDQSLKSNRSDAPSGCAQSVLVLNGKDSPELHKLDTADSYKTERSPEAQTNAADHTTSTEDCLGLLPTIRTPGKSAATAPGTTQSNAGQDLSDKTAEQRVAALPREATPVQELTASSMISKKEEIPASVAVAVSPEFPVIQTTAKASSNAVPSREQTAPLVTSGNSAQRRLKSPTNPPVQDLLRPRMGPSPATQAMVHEGQGLIMSRLTGVSAPQSVLVSHKSEEEPPVPRDFHREVAYPVQEFPLPLIVPGGCRSSKKQEDNILVSYPASAIQFGPLGKMSNGDLGKLPFYPDPYQLLYGPQLLAYPYNLAALPMALNMMAPGDKGEPLPFLPTLFNYVNPCPGTVPQHHLVASSSQCSSSSSNSSNREGA</sequence>
<evidence type="ECO:0000256" key="13">
    <source>
        <dbReference type="ARBA" id="ARBA00023125"/>
    </source>
</evidence>
<feature type="domain" description="C2H2-type" evidence="18">
    <location>
        <begin position="780"/>
        <end position="807"/>
    </location>
</feature>
<keyword evidence="3" id="KW-0158">Chromosome</keyword>
<name>W5N900_LEPOC</name>
<evidence type="ECO:0000256" key="14">
    <source>
        <dbReference type="ARBA" id="ARBA00023163"/>
    </source>
</evidence>
<feature type="region of interest" description="Disordered" evidence="17">
    <location>
        <begin position="800"/>
        <end position="895"/>
    </location>
</feature>
<feature type="region of interest" description="Disordered" evidence="17">
    <location>
        <begin position="1028"/>
        <end position="1065"/>
    </location>
</feature>
<dbReference type="Gene3D" id="3.30.160.60">
    <property type="entry name" value="Classic Zinc Finger"/>
    <property type="match status" value="6"/>
</dbReference>
<feature type="compositionally biased region" description="Basic and acidic residues" evidence="17">
    <location>
        <begin position="558"/>
        <end position="567"/>
    </location>
</feature>
<feature type="compositionally biased region" description="Polar residues" evidence="17">
    <location>
        <begin position="960"/>
        <end position="969"/>
    </location>
</feature>
<feature type="domain" description="C2H2-type" evidence="18">
    <location>
        <begin position="196"/>
        <end position="219"/>
    </location>
</feature>
<dbReference type="FunCoup" id="W5N900">
    <property type="interactions" value="754"/>
</dbReference>
<reference evidence="19" key="3">
    <citation type="submission" date="2025-09" db="UniProtKB">
        <authorList>
            <consortium name="Ensembl"/>
        </authorList>
    </citation>
    <scope>IDENTIFICATION</scope>
</reference>
<feature type="compositionally biased region" description="Basic and acidic residues" evidence="17">
    <location>
        <begin position="907"/>
        <end position="926"/>
    </location>
</feature>
<dbReference type="PROSITE" id="PS00028">
    <property type="entry name" value="ZINC_FINGER_C2H2_1"/>
    <property type="match status" value="8"/>
</dbReference>
<dbReference type="GO" id="GO:0005634">
    <property type="term" value="C:nucleus"/>
    <property type="evidence" value="ECO:0000318"/>
    <property type="project" value="GO_Central"/>
</dbReference>
<dbReference type="SMART" id="SM00355">
    <property type="entry name" value="ZnF_C2H2"/>
    <property type="match status" value="9"/>
</dbReference>
<keyword evidence="13" id="KW-0238">DNA-binding</keyword>
<dbReference type="GO" id="GO:0009953">
    <property type="term" value="P:dorsal/ventral pattern formation"/>
    <property type="evidence" value="ECO:0007669"/>
    <property type="project" value="Ensembl"/>
</dbReference>
<dbReference type="Bgee" id="ENSLOCG00000013872">
    <property type="expression patterns" value="Expressed in camera-type eye and 11 other cell types or tissues"/>
</dbReference>
<dbReference type="GO" id="GO:0008270">
    <property type="term" value="F:zinc ion binding"/>
    <property type="evidence" value="ECO:0007669"/>
    <property type="project" value="UniProtKB-KW"/>
</dbReference>
<keyword evidence="12" id="KW-0805">Transcription regulation</keyword>
<evidence type="ECO:0000256" key="3">
    <source>
        <dbReference type="ARBA" id="ARBA00022454"/>
    </source>
</evidence>
<dbReference type="GO" id="GO:0060030">
    <property type="term" value="P:dorsal convergence"/>
    <property type="evidence" value="ECO:0007669"/>
    <property type="project" value="Ensembl"/>
</dbReference>
<dbReference type="GO" id="GO:0000978">
    <property type="term" value="F:RNA polymerase II cis-regulatory region sequence-specific DNA binding"/>
    <property type="evidence" value="ECO:0000318"/>
    <property type="project" value="GO_Central"/>
</dbReference>
<feature type="compositionally biased region" description="Polar residues" evidence="17">
    <location>
        <begin position="927"/>
        <end position="940"/>
    </location>
</feature>
<keyword evidence="14" id="KW-0804">Transcription</keyword>
<evidence type="ECO:0000256" key="2">
    <source>
        <dbReference type="ARBA" id="ARBA00004286"/>
    </source>
</evidence>
<keyword evidence="11" id="KW-0832">Ubl conjugation</keyword>
<organism evidence="19 20">
    <name type="scientific">Lepisosteus oculatus</name>
    <name type="common">Spotted gar</name>
    <dbReference type="NCBI Taxonomy" id="7918"/>
    <lineage>
        <taxon>Eukaryota</taxon>
        <taxon>Metazoa</taxon>
        <taxon>Chordata</taxon>
        <taxon>Craniata</taxon>
        <taxon>Vertebrata</taxon>
        <taxon>Euteleostomi</taxon>
        <taxon>Actinopterygii</taxon>
        <taxon>Neopterygii</taxon>
        <taxon>Holostei</taxon>
        <taxon>Semionotiformes</taxon>
        <taxon>Lepisosteidae</taxon>
        <taxon>Lepisosteus</taxon>
    </lineage>
</organism>
<evidence type="ECO:0000313" key="19">
    <source>
        <dbReference type="Ensembl" id="ENSLOCP00000017109.1"/>
    </source>
</evidence>
<evidence type="ECO:0000313" key="20">
    <source>
        <dbReference type="Proteomes" id="UP000018468"/>
    </source>
</evidence>
<feature type="compositionally biased region" description="Polar residues" evidence="17">
    <location>
        <begin position="875"/>
        <end position="891"/>
    </location>
</feature>
<comment type="subcellular location">
    <subcellularLocation>
        <location evidence="2">Chromosome</location>
    </subcellularLocation>
    <subcellularLocation>
        <location evidence="1">Nucleus</location>
    </subcellularLocation>
</comment>
<dbReference type="InterPro" id="IPR036236">
    <property type="entry name" value="Znf_C2H2_sf"/>
</dbReference>
<dbReference type="EMBL" id="AHAT01029672">
    <property type="status" value="NOT_ANNOTATED_CDS"/>
    <property type="molecule type" value="Genomic_DNA"/>
</dbReference>
<feature type="domain" description="C2H2-type" evidence="18">
    <location>
        <begin position="27"/>
        <end position="46"/>
    </location>
</feature>
<feature type="domain" description="C2H2-type" evidence="18">
    <location>
        <begin position="168"/>
        <end position="195"/>
    </location>
</feature>
<dbReference type="AlphaFoldDB" id="W5N900"/>
<feature type="domain" description="C2H2-type" evidence="18">
    <location>
        <begin position="668"/>
        <end position="695"/>
    </location>
</feature>
<evidence type="ECO:0000256" key="12">
    <source>
        <dbReference type="ARBA" id="ARBA00023015"/>
    </source>
</evidence>
<dbReference type="GO" id="GO:0005694">
    <property type="term" value="C:chromosome"/>
    <property type="evidence" value="ECO:0007669"/>
    <property type="project" value="UniProtKB-SubCell"/>
</dbReference>
<feature type="region of interest" description="Disordered" evidence="17">
    <location>
        <begin position="907"/>
        <end position="977"/>
    </location>
</feature>
<evidence type="ECO:0000259" key="18">
    <source>
        <dbReference type="PROSITE" id="PS50157"/>
    </source>
</evidence>
<dbReference type="FunFam" id="3.30.160.60:FF:003307">
    <property type="entry name" value="KAISO-like zinc finger protein"/>
    <property type="match status" value="1"/>
</dbReference>
<feature type="compositionally biased region" description="Polar residues" evidence="17">
    <location>
        <begin position="402"/>
        <end position="420"/>
    </location>
</feature>
<keyword evidence="8" id="KW-0677">Repeat</keyword>
<feature type="region of interest" description="Disordered" evidence="17">
    <location>
        <begin position="517"/>
        <end position="567"/>
    </location>
</feature>
<feature type="compositionally biased region" description="Acidic residues" evidence="17">
    <location>
        <begin position="69"/>
        <end position="83"/>
    </location>
</feature>
<accession>W5N900</accession>
<proteinExistence type="predicted"/>
<evidence type="ECO:0000256" key="17">
    <source>
        <dbReference type="SAM" id="MobiDB-lite"/>
    </source>
</evidence>
<evidence type="ECO:0000256" key="5">
    <source>
        <dbReference type="ARBA" id="ARBA00022499"/>
    </source>
</evidence>
<dbReference type="InterPro" id="IPR013087">
    <property type="entry name" value="Znf_C2H2_type"/>
</dbReference>
<evidence type="ECO:0000256" key="4">
    <source>
        <dbReference type="ARBA" id="ARBA00022491"/>
    </source>
</evidence>
<feature type="domain" description="C2H2-type" evidence="18">
    <location>
        <begin position="696"/>
        <end position="723"/>
    </location>
</feature>
<evidence type="ECO:0000256" key="8">
    <source>
        <dbReference type="ARBA" id="ARBA00022737"/>
    </source>
</evidence>
<feature type="domain" description="C2H2-type" evidence="18">
    <location>
        <begin position="140"/>
        <end position="167"/>
    </location>
</feature>
<dbReference type="GO" id="GO:0006357">
    <property type="term" value="P:regulation of transcription by RNA polymerase II"/>
    <property type="evidence" value="ECO:0000318"/>
    <property type="project" value="GO_Central"/>
</dbReference>
<evidence type="ECO:0000256" key="1">
    <source>
        <dbReference type="ARBA" id="ARBA00004123"/>
    </source>
</evidence>
<feature type="compositionally biased region" description="Basic and acidic residues" evidence="17">
    <location>
        <begin position="517"/>
        <end position="526"/>
    </location>
</feature>
<dbReference type="FunFam" id="3.30.160.60:FF:000437">
    <property type="entry name" value="zinc finger and BTB domain-containing protein 38"/>
    <property type="match status" value="1"/>
</dbReference>
<dbReference type="STRING" id="7918.ENSLOCP00000017109"/>
<keyword evidence="20" id="KW-1185">Reference proteome</keyword>
<feature type="compositionally biased region" description="Polar residues" evidence="17">
    <location>
        <begin position="437"/>
        <end position="449"/>
    </location>
</feature>
<dbReference type="PROSITE" id="PS50157">
    <property type="entry name" value="ZINC_FINGER_C2H2_2"/>
    <property type="match status" value="9"/>
</dbReference>
<dbReference type="PANTHER" id="PTHR24408">
    <property type="entry name" value="ZINC FINGER PROTEIN"/>
    <property type="match status" value="1"/>
</dbReference>
<evidence type="ECO:0000256" key="15">
    <source>
        <dbReference type="ARBA" id="ARBA00023242"/>
    </source>
</evidence>
<keyword evidence="5" id="KW-1017">Isopeptide bond</keyword>
<feature type="region of interest" description="Disordered" evidence="17">
    <location>
        <begin position="636"/>
        <end position="660"/>
    </location>
</feature>
<dbReference type="SUPFAM" id="SSF57667">
    <property type="entry name" value="beta-beta-alpha zinc fingers"/>
    <property type="match status" value="4"/>
</dbReference>
<evidence type="ECO:0000256" key="9">
    <source>
        <dbReference type="ARBA" id="ARBA00022771"/>
    </source>
</evidence>
<evidence type="ECO:0000256" key="11">
    <source>
        <dbReference type="ARBA" id="ARBA00022843"/>
    </source>
</evidence>
<reference evidence="20" key="1">
    <citation type="submission" date="2011-12" db="EMBL/GenBank/DDBJ databases">
        <title>The Draft Genome of Lepisosteus oculatus.</title>
        <authorList>
            <consortium name="The Broad Institute Genome Assembly &amp; Analysis Group"/>
            <consortium name="Computational R&amp;D Group"/>
            <consortium name="and Sequencing Platform"/>
            <person name="Di Palma F."/>
            <person name="Alfoldi J."/>
            <person name="Johnson J."/>
            <person name="Berlin A."/>
            <person name="Gnerre S."/>
            <person name="Jaffe D."/>
            <person name="MacCallum I."/>
            <person name="Young S."/>
            <person name="Walker B.J."/>
            <person name="Lander E.S."/>
            <person name="Lindblad-Toh K."/>
        </authorList>
    </citation>
    <scope>NUCLEOTIDE SEQUENCE [LARGE SCALE GENOMIC DNA]</scope>
</reference>
<feature type="compositionally biased region" description="Basic and acidic residues" evidence="17">
    <location>
        <begin position="855"/>
        <end position="865"/>
    </location>
</feature>
<feature type="domain" description="C2H2-type" evidence="18">
    <location>
        <begin position="1"/>
        <end position="26"/>
    </location>
</feature>
<keyword evidence="10" id="KW-0862">Zinc</keyword>
<feature type="domain" description="C2H2-type" evidence="18">
    <location>
        <begin position="722"/>
        <end position="749"/>
    </location>
</feature>
<evidence type="ECO:0000256" key="6">
    <source>
        <dbReference type="ARBA" id="ARBA00022553"/>
    </source>
</evidence>
<reference evidence="19" key="2">
    <citation type="submission" date="2025-08" db="UniProtKB">
        <authorList>
            <consortium name="Ensembl"/>
        </authorList>
    </citation>
    <scope>IDENTIFICATION</scope>
</reference>
<dbReference type="GO" id="GO:0009952">
    <property type="term" value="P:anterior/posterior pattern specification"/>
    <property type="evidence" value="ECO:0007669"/>
    <property type="project" value="Ensembl"/>
</dbReference>
<keyword evidence="7" id="KW-0479">Metal-binding</keyword>
<dbReference type="GO" id="GO:0001228">
    <property type="term" value="F:DNA-binding transcription activator activity, RNA polymerase II-specific"/>
    <property type="evidence" value="ECO:0000318"/>
    <property type="project" value="GO_Central"/>
</dbReference>
<keyword evidence="4" id="KW-0678">Repressor</keyword>
<dbReference type="FunFam" id="3.30.160.60:FF:000235">
    <property type="entry name" value="Zinc finger and BTB domain containing 38"/>
    <property type="match status" value="1"/>
</dbReference>
<feature type="compositionally biased region" description="Polar residues" evidence="17">
    <location>
        <begin position="1028"/>
        <end position="1048"/>
    </location>
</feature>
<dbReference type="Pfam" id="PF00096">
    <property type="entry name" value="zf-C2H2"/>
    <property type="match status" value="3"/>
</dbReference>
<keyword evidence="6" id="KW-0597">Phosphoprotein</keyword>